<feature type="region of interest" description="Disordered" evidence="3">
    <location>
        <begin position="144"/>
        <end position="166"/>
    </location>
</feature>
<reference evidence="4 5" key="1">
    <citation type="submission" date="2012-05" db="EMBL/GenBank/DDBJ databases">
        <authorList>
            <person name="Hilton J."/>
        </authorList>
    </citation>
    <scope>NUCLEOTIDE SEQUENCE [LARGE SCALE GENOMIC DNA]</scope>
    <source>
        <strain evidence="4 5">HH01</strain>
    </source>
</reference>
<dbReference type="CDD" id="cd04496">
    <property type="entry name" value="SSB_OBF"/>
    <property type="match status" value="1"/>
</dbReference>
<dbReference type="InterPro" id="IPR000424">
    <property type="entry name" value="Primosome_PriB/ssb"/>
</dbReference>
<gene>
    <name evidence="4" type="ORF">RINTHH_12270</name>
</gene>
<dbReference type="SUPFAM" id="SSF50249">
    <property type="entry name" value="Nucleic acid-binding proteins"/>
    <property type="match status" value="1"/>
</dbReference>
<dbReference type="RefSeq" id="WP_008233850.1">
    <property type="nucleotide sequence ID" value="NZ_CAIY01000044.1"/>
</dbReference>
<accession>M1WZ90</accession>
<evidence type="ECO:0000256" key="2">
    <source>
        <dbReference type="PROSITE-ProRule" id="PRU00252"/>
    </source>
</evidence>
<name>M1WZ90_9NOST</name>
<evidence type="ECO:0000313" key="4">
    <source>
        <dbReference type="EMBL" id="CCH67382.1"/>
    </source>
</evidence>
<dbReference type="InterPro" id="IPR012340">
    <property type="entry name" value="NA-bd_OB-fold"/>
</dbReference>
<dbReference type="Proteomes" id="UP000053051">
    <property type="component" value="Unassembled WGS sequence"/>
</dbReference>
<evidence type="ECO:0000256" key="1">
    <source>
        <dbReference type="ARBA" id="ARBA00023125"/>
    </source>
</evidence>
<dbReference type="EMBL" id="CAIY01000044">
    <property type="protein sequence ID" value="CCH67382.1"/>
    <property type="molecule type" value="Genomic_DNA"/>
</dbReference>
<dbReference type="Pfam" id="PF00436">
    <property type="entry name" value="SSB"/>
    <property type="match status" value="1"/>
</dbReference>
<keyword evidence="1 2" id="KW-0238">DNA-binding</keyword>
<sequence>MNSCILLVDIIQEPQLRYTSDNLEVTEMLVQFPGIRENDPPATLKVVSWGKLAREIQQNYHLGDHTIIEGRLSINTIERREGFKEKRAELTIQKIHSFGNMVNTLSSSSISSLSDSSKGNEHNSPLPIPTSVVDGMTTSNYQDWNQPLSTNTPLQSYSAPTTKEESDMDDIPFLRPIYSFSTWSHEIFDLVDLEINDYCQGIEKFKP</sequence>
<dbReference type="Gene3D" id="2.40.50.140">
    <property type="entry name" value="Nucleic acid-binding proteins"/>
    <property type="match status" value="1"/>
</dbReference>
<proteinExistence type="predicted"/>
<dbReference type="AlphaFoldDB" id="M1WZ90"/>
<feature type="compositionally biased region" description="Polar residues" evidence="3">
    <location>
        <begin position="144"/>
        <end position="161"/>
    </location>
</feature>
<organism evidence="4 5">
    <name type="scientific">Richelia intracellularis HH01</name>
    <dbReference type="NCBI Taxonomy" id="1165094"/>
    <lineage>
        <taxon>Bacteria</taxon>
        <taxon>Bacillati</taxon>
        <taxon>Cyanobacteriota</taxon>
        <taxon>Cyanophyceae</taxon>
        <taxon>Nostocales</taxon>
        <taxon>Nostocaceae</taxon>
        <taxon>Richelia</taxon>
    </lineage>
</organism>
<evidence type="ECO:0000313" key="5">
    <source>
        <dbReference type="Proteomes" id="UP000053051"/>
    </source>
</evidence>
<dbReference type="GO" id="GO:0003697">
    <property type="term" value="F:single-stranded DNA binding"/>
    <property type="evidence" value="ECO:0007669"/>
    <property type="project" value="InterPro"/>
</dbReference>
<dbReference type="PROSITE" id="PS50935">
    <property type="entry name" value="SSB"/>
    <property type="match status" value="1"/>
</dbReference>
<dbReference type="OrthoDB" id="513679at2"/>
<evidence type="ECO:0000256" key="3">
    <source>
        <dbReference type="SAM" id="MobiDB-lite"/>
    </source>
</evidence>
<comment type="caution">
    <text evidence="4">The sequence shown here is derived from an EMBL/GenBank/DDBJ whole genome shotgun (WGS) entry which is preliminary data.</text>
</comment>
<reference evidence="5" key="2">
    <citation type="submission" date="2016-01" db="EMBL/GenBank/DDBJ databases">
        <title>Diatom-associated endosymboitic cyanobacterium lacks core nitrogen metabolism enzymes.</title>
        <authorList>
            <person name="Hilton J.A."/>
            <person name="Foster R.A."/>
            <person name="Tripp H.J."/>
            <person name="Carter B.J."/>
            <person name="Zehr J.P."/>
            <person name="Villareal T.A."/>
        </authorList>
    </citation>
    <scope>NUCLEOTIDE SEQUENCE [LARGE SCALE GENOMIC DNA]</scope>
    <source>
        <strain evidence="5">HH01</strain>
    </source>
</reference>
<dbReference type="STRING" id="1165094.RINTHH_12270"/>
<keyword evidence="5" id="KW-1185">Reference proteome</keyword>
<protein>
    <submittedName>
        <fullName evidence="4">Single-stranded DNA-binding protein</fullName>
    </submittedName>
</protein>